<dbReference type="EMBL" id="CP000757">
    <property type="protein sequence ID" value="ABX77151.1"/>
    <property type="molecule type" value="Genomic_DNA"/>
</dbReference>
<name>A9M536_9VIBR</name>
<gene>
    <name evidence="1" type="ORF">BMSF_0009</name>
</gene>
<geneLocation type="plasmid" evidence="1">
    <name>p09022A</name>
</geneLocation>
<protein>
    <submittedName>
        <fullName evidence="1">Uncharacterized protein</fullName>
    </submittedName>
</protein>
<evidence type="ECO:0000313" key="1">
    <source>
        <dbReference type="EMBL" id="ABX77151.1"/>
    </source>
</evidence>
<proteinExistence type="predicted"/>
<accession>A9M536</accession>
<reference evidence="1" key="1">
    <citation type="journal article" date="2007" name="Appl. Environ. Microbiol.">
        <title>Sequence characterization and comparative analysis of three plasmids isolated from environmental Vibrio spp.</title>
        <authorList>
            <person name="Hazen T.H."/>
            <person name="Wu D."/>
            <person name="Eisen J.A."/>
            <person name="Sobecky P.A."/>
        </authorList>
    </citation>
    <scope>NUCLEOTIDE SEQUENCE [LARGE SCALE GENOMIC DNA]</scope>
    <source>
        <strain evidence="1">09022</strain>
        <plasmid evidence="1">p09022A</plasmid>
    </source>
</reference>
<keyword evidence="1" id="KW-0614">Plasmid</keyword>
<organism evidence="1">
    <name type="scientific">Vibrio sp. 09022</name>
    <dbReference type="NCBI Taxonomy" id="452804"/>
    <lineage>
        <taxon>Bacteria</taxon>
        <taxon>Pseudomonadati</taxon>
        <taxon>Pseudomonadota</taxon>
        <taxon>Gammaproteobacteria</taxon>
        <taxon>Vibrionales</taxon>
        <taxon>Vibrionaceae</taxon>
        <taxon>Vibrio</taxon>
    </lineage>
</organism>
<dbReference type="RefSeq" id="WP_012219960.1">
    <property type="nucleotide sequence ID" value="NC_010114.1"/>
</dbReference>
<dbReference type="AlphaFoldDB" id="A9M536"/>
<sequence>MGDMWNSDLTLMPKIDKIERLALDHIDRLFEVHLKVMSAYSTGLLDDMFVAVEQIEDVVSEYIKDESLINSKYDLINAVADEYFFQLRGIKQEGGERLFMATIGDREAFDLFTKLVASLIAHTPVDSPLRTLDLSCRLSEAYMLSRTDKPVLLVCYEMLNQLGIVNDVKYRGATEPSAYTQDSVTSNFLQVIERNIEQVKYSDSNPVIDASKTQVSLNGETVNTGSLVYIPAGLDDPKAFLQYLDDLQDKLKLQSTEPLKSVKDGLKKWAELEPDYKVRYVTNRGVVLKLVLGLLSCEVYYKNNSKFTDGWTDGDSFHEHAKSYTWEMSHEGTCLLAKQHGFDYKEDSVRKAMQFVHTLIQDVKKSDPSYQK</sequence>